<name>A0A7J7JM19_BUGNE</name>
<evidence type="ECO:0000313" key="1">
    <source>
        <dbReference type="EMBL" id="KAF6027057.1"/>
    </source>
</evidence>
<dbReference type="AlphaFoldDB" id="A0A7J7JM19"/>
<dbReference type="Proteomes" id="UP000593567">
    <property type="component" value="Unassembled WGS sequence"/>
</dbReference>
<gene>
    <name evidence="1" type="ORF">EB796_014633</name>
</gene>
<accession>A0A7J7JM19</accession>
<comment type="caution">
    <text evidence="1">The sequence shown here is derived from an EMBL/GenBank/DDBJ whole genome shotgun (WGS) entry which is preliminary data.</text>
</comment>
<proteinExistence type="predicted"/>
<dbReference type="EMBL" id="VXIV02002153">
    <property type="protein sequence ID" value="KAF6027057.1"/>
    <property type="molecule type" value="Genomic_DNA"/>
</dbReference>
<reference evidence="1" key="1">
    <citation type="submission" date="2020-06" db="EMBL/GenBank/DDBJ databases">
        <title>Draft genome of Bugula neritina, a colonial animal packing powerful symbionts and potential medicines.</title>
        <authorList>
            <person name="Rayko M."/>
        </authorList>
    </citation>
    <scope>NUCLEOTIDE SEQUENCE [LARGE SCALE GENOMIC DNA]</scope>
    <source>
        <strain evidence="1">Kwan_BN1</strain>
    </source>
</reference>
<organism evidence="1 2">
    <name type="scientific">Bugula neritina</name>
    <name type="common">Brown bryozoan</name>
    <name type="synonym">Sertularia neritina</name>
    <dbReference type="NCBI Taxonomy" id="10212"/>
    <lineage>
        <taxon>Eukaryota</taxon>
        <taxon>Metazoa</taxon>
        <taxon>Spiralia</taxon>
        <taxon>Lophotrochozoa</taxon>
        <taxon>Bryozoa</taxon>
        <taxon>Gymnolaemata</taxon>
        <taxon>Cheilostomatida</taxon>
        <taxon>Flustrina</taxon>
        <taxon>Buguloidea</taxon>
        <taxon>Bugulidae</taxon>
        <taxon>Bugula</taxon>
    </lineage>
</organism>
<sequence>MKCIFKIKYSLTGSSSPTLVSQTHIIPNCVEFYSLLQRVFSRRQLDWLFLRDHILVKTVSPSHSSGT</sequence>
<protein>
    <submittedName>
        <fullName evidence="1">Uncharacterized protein</fullName>
    </submittedName>
</protein>
<evidence type="ECO:0000313" key="2">
    <source>
        <dbReference type="Proteomes" id="UP000593567"/>
    </source>
</evidence>
<keyword evidence="2" id="KW-1185">Reference proteome</keyword>